<evidence type="ECO:0000313" key="6">
    <source>
        <dbReference type="Proteomes" id="UP000284706"/>
    </source>
</evidence>
<dbReference type="InterPro" id="IPR000008">
    <property type="entry name" value="C2_dom"/>
</dbReference>
<dbReference type="SMART" id="SM00239">
    <property type="entry name" value="C2"/>
    <property type="match status" value="1"/>
</dbReference>
<feature type="domain" description="Ras-GAP" evidence="4">
    <location>
        <begin position="368"/>
        <end position="570"/>
    </location>
</feature>
<feature type="compositionally biased region" description="Polar residues" evidence="2">
    <location>
        <begin position="821"/>
        <end position="838"/>
    </location>
</feature>
<dbReference type="InterPro" id="IPR008936">
    <property type="entry name" value="Rho_GTPase_activation_prot"/>
</dbReference>
<dbReference type="Proteomes" id="UP000284706">
    <property type="component" value="Unassembled WGS sequence"/>
</dbReference>
<dbReference type="Pfam" id="PF00168">
    <property type="entry name" value="C2"/>
    <property type="match status" value="1"/>
</dbReference>
<dbReference type="SUPFAM" id="SSF48350">
    <property type="entry name" value="GTPase activation domain, GAP"/>
    <property type="match status" value="1"/>
</dbReference>
<sequence>MSNSWDRYSTSSDDPREFLVSVDLYISNAASAVLRKAGPTPPPLSDNKKPLKRDSAGLDAKVKEKSSSSWLSLPKGLNNAGHWRPATCRLLEEGDRCLLNVYVDESILYQTVSVHLLHQTDIRPADNSLFNRKDCLGIFCVAGQRWTPSNVVEPLYIQFANSETCSTWQALLQSYAIPEIYGRWFYPMDGGSYRMWRQVELTVVQGRNIGFSKHEVKWNGTDYGPENDGGEVEISCEIHLNDILCSRTTPKKGLGSSDWHENFTFSGLPPFENLDIVVWKEKKLTKPTVVGITRIALGNFRRGDTVEGWYPVLQTGSIGTQVRFGELRLRLRVDEEIILPYSCYAGLMATCNSKSFLDWISVLESRLKLKSISNHLLSIAVATNVVIEQVQEYASREIDNSTSHQTLFRGNTILTKTVELCMTWFGKAFLEASIGPVLRRLVAEKVAIEVDPMRSGKGSRDVEKNVDLLIHWCQEFWDQIYSVRSQCPNEMRMLFKSIRTLVEQRYRTAPGSVDNNNNLPWQSVSAFVFLRFIVPAILHPHLFGLCPGLPSLPVQRSLTLIAKVIQSLANLNASVQKEAFMRGVQDFLRDSVPAMIDYIKLVSTPTSESPPSLGDDINRHDRISVANALRHRTKTMTILDRESVPILPHLLDVPRHLAIITSAVIRGSRELSTRPRTGDDTDLAVDEFCSKCYEIEQEALLRVSQLAARLASASRRPSLPGSTREASLRWETGSRVPPAPITEITSTITSAGNGSDRQRRHTRPSTAPSPTSPTSPSSSSRRQPLQSDSATDSRVISHAIPDEGRNPNGQNTRPAHLKAPSTDSVPSPFSGRDTSLPSVRQPPQLDTSPDPTDEQGKRKKGLLRGILRRQ</sequence>
<accession>A0A409VTR1</accession>
<organism evidence="5 6">
    <name type="scientific">Gymnopilus dilepis</name>
    <dbReference type="NCBI Taxonomy" id="231916"/>
    <lineage>
        <taxon>Eukaryota</taxon>
        <taxon>Fungi</taxon>
        <taxon>Dikarya</taxon>
        <taxon>Basidiomycota</taxon>
        <taxon>Agaricomycotina</taxon>
        <taxon>Agaricomycetes</taxon>
        <taxon>Agaricomycetidae</taxon>
        <taxon>Agaricales</taxon>
        <taxon>Agaricineae</taxon>
        <taxon>Hymenogastraceae</taxon>
        <taxon>Gymnopilus</taxon>
    </lineage>
</organism>
<dbReference type="CDD" id="cd05137">
    <property type="entry name" value="RasGAP_CLA2_BUD2"/>
    <property type="match status" value="1"/>
</dbReference>
<dbReference type="OrthoDB" id="775356at2759"/>
<dbReference type="InterPro" id="IPR035892">
    <property type="entry name" value="C2_domain_sf"/>
</dbReference>
<dbReference type="GO" id="GO:0005096">
    <property type="term" value="F:GTPase activator activity"/>
    <property type="evidence" value="ECO:0007669"/>
    <property type="project" value="UniProtKB-KW"/>
</dbReference>
<dbReference type="PANTHER" id="PTHR10194:SF60">
    <property type="entry name" value="RAS GTPASE-ACTIVATING PROTEIN RASKOL"/>
    <property type="match status" value="1"/>
</dbReference>
<feature type="compositionally biased region" description="Basic residues" evidence="2">
    <location>
        <begin position="857"/>
        <end position="870"/>
    </location>
</feature>
<proteinExistence type="predicted"/>
<dbReference type="PROSITE" id="PS50004">
    <property type="entry name" value="C2"/>
    <property type="match status" value="1"/>
</dbReference>
<dbReference type="InParanoid" id="A0A409VTR1"/>
<evidence type="ECO:0000259" key="3">
    <source>
        <dbReference type="PROSITE" id="PS50004"/>
    </source>
</evidence>
<dbReference type="InterPro" id="IPR039360">
    <property type="entry name" value="Ras_GTPase"/>
</dbReference>
<dbReference type="SUPFAM" id="SSF49562">
    <property type="entry name" value="C2 domain (Calcium/lipid-binding domain, CaLB)"/>
    <property type="match status" value="1"/>
</dbReference>
<dbReference type="InterPro" id="IPR001936">
    <property type="entry name" value="RasGAP_dom"/>
</dbReference>
<dbReference type="EMBL" id="NHYE01005567">
    <property type="protein sequence ID" value="PPQ69637.1"/>
    <property type="molecule type" value="Genomic_DNA"/>
</dbReference>
<feature type="region of interest" description="Disordered" evidence="2">
    <location>
        <begin position="712"/>
        <end position="870"/>
    </location>
</feature>
<dbReference type="Gene3D" id="1.10.506.10">
    <property type="entry name" value="GTPase Activation - p120gap, domain 1"/>
    <property type="match status" value="1"/>
</dbReference>
<dbReference type="SMART" id="SM00323">
    <property type="entry name" value="RasGAP"/>
    <property type="match status" value="1"/>
</dbReference>
<evidence type="ECO:0000259" key="4">
    <source>
        <dbReference type="PROSITE" id="PS50018"/>
    </source>
</evidence>
<comment type="caution">
    <text evidence="5">The sequence shown here is derived from an EMBL/GenBank/DDBJ whole genome shotgun (WGS) entry which is preliminary data.</text>
</comment>
<reference evidence="5 6" key="1">
    <citation type="journal article" date="2018" name="Evol. Lett.">
        <title>Horizontal gene cluster transfer increased hallucinogenic mushroom diversity.</title>
        <authorList>
            <person name="Reynolds H.T."/>
            <person name="Vijayakumar V."/>
            <person name="Gluck-Thaler E."/>
            <person name="Korotkin H.B."/>
            <person name="Matheny P.B."/>
            <person name="Slot J.C."/>
        </authorList>
    </citation>
    <scope>NUCLEOTIDE SEQUENCE [LARGE SCALE GENOMIC DNA]</scope>
    <source>
        <strain evidence="5 6">SRW20</strain>
    </source>
</reference>
<dbReference type="PROSITE" id="PS50018">
    <property type="entry name" value="RAS_GTPASE_ACTIV_2"/>
    <property type="match status" value="1"/>
</dbReference>
<name>A0A409VTR1_9AGAR</name>
<dbReference type="Pfam" id="PF00616">
    <property type="entry name" value="RasGAP"/>
    <property type="match status" value="1"/>
</dbReference>
<keyword evidence="6" id="KW-1185">Reference proteome</keyword>
<feature type="compositionally biased region" description="Low complexity" evidence="2">
    <location>
        <begin position="764"/>
        <end position="782"/>
    </location>
</feature>
<feature type="domain" description="C2" evidence="3">
    <location>
        <begin position="176"/>
        <end position="310"/>
    </location>
</feature>
<feature type="compositionally biased region" description="Basic and acidic residues" evidence="2">
    <location>
        <begin position="46"/>
        <end position="59"/>
    </location>
</feature>
<protein>
    <submittedName>
        <fullName evidence="5">Uncharacterized protein</fullName>
    </submittedName>
</protein>
<dbReference type="PANTHER" id="PTHR10194">
    <property type="entry name" value="RAS GTPASE-ACTIVATING PROTEINS"/>
    <property type="match status" value="1"/>
</dbReference>
<dbReference type="STRING" id="231916.A0A409VTR1"/>
<evidence type="ECO:0000256" key="1">
    <source>
        <dbReference type="ARBA" id="ARBA00022468"/>
    </source>
</evidence>
<evidence type="ECO:0000313" key="5">
    <source>
        <dbReference type="EMBL" id="PPQ69637.1"/>
    </source>
</evidence>
<dbReference type="AlphaFoldDB" id="A0A409VTR1"/>
<evidence type="ECO:0000256" key="2">
    <source>
        <dbReference type="SAM" id="MobiDB-lite"/>
    </source>
</evidence>
<keyword evidence="1" id="KW-0343">GTPase activation</keyword>
<feature type="region of interest" description="Disordered" evidence="2">
    <location>
        <begin position="35"/>
        <end position="59"/>
    </location>
</feature>
<gene>
    <name evidence="5" type="ORF">CVT26_001513</name>
</gene>
<dbReference type="Gene3D" id="2.60.40.150">
    <property type="entry name" value="C2 domain"/>
    <property type="match status" value="1"/>
</dbReference>
<feature type="compositionally biased region" description="Polar residues" evidence="2">
    <location>
        <begin position="783"/>
        <end position="794"/>
    </location>
</feature>
<feature type="compositionally biased region" description="Polar residues" evidence="2">
    <location>
        <begin position="743"/>
        <end position="755"/>
    </location>
</feature>